<dbReference type="GO" id="GO:0015930">
    <property type="term" value="F:glutamate synthase activity"/>
    <property type="evidence" value="ECO:0007669"/>
    <property type="project" value="InterPro"/>
</dbReference>
<accession>A0AAD3AU20</accession>
<dbReference type="EMBL" id="JIDS01000002">
    <property type="protein sequence ID" value="EZK38871.1"/>
    <property type="molecule type" value="Genomic_DNA"/>
</dbReference>
<name>A0AAD3AU20_FRATT</name>
<dbReference type="InterPro" id="IPR002932">
    <property type="entry name" value="Glu_synthdom"/>
</dbReference>
<evidence type="ECO:0000259" key="2">
    <source>
        <dbReference type="Pfam" id="PF01645"/>
    </source>
</evidence>
<dbReference type="Pfam" id="PF01645">
    <property type="entry name" value="Glu_synthase"/>
    <property type="match status" value="1"/>
</dbReference>
<dbReference type="AlphaFoldDB" id="A0AAD3AU20"/>
<feature type="domain" description="Glutamate synthase" evidence="2">
    <location>
        <begin position="7"/>
        <end position="146"/>
    </location>
</feature>
<dbReference type="InterPro" id="IPR013785">
    <property type="entry name" value="Aldolase_TIM"/>
</dbReference>
<evidence type="ECO:0000313" key="4">
    <source>
        <dbReference type="Proteomes" id="UP000023806"/>
    </source>
</evidence>
<evidence type="ECO:0000256" key="1">
    <source>
        <dbReference type="ARBA" id="ARBA00009716"/>
    </source>
</evidence>
<evidence type="ECO:0000313" key="3">
    <source>
        <dbReference type="EMBL" id="EZK38871.1"/>
    </source>
</evidence>
<protein>
    <recommendedName>
        <fullName evidence="2">Glutamate synthase domain-containing protein</fullName>
    </recommendedName>
</protein>
<dbReference type="PANTHER" id="PTHR43819:SF1">
    <property type="entry name" value="ARCHAEAL-TYPE GLUTAMATE SYNTHASE [NADPH]"/>
    <property type="match status" value="1"/>
</dbReference>
<organism evidence="3 4">
    <name type="scientific">Francisella tularensis subsp. tularensis str. SCHU S4 substr. FSC237</name>
    <dbReference type="NCBI Taxonomy" id="1341660"/>
    <lineage>
        <taxon>Bacteria</taxon>
        <taxon>Pseudomonadati</taxon>
        <taxon>Pseudomonadota</taxon>
        <taxon>Gammaproteobacteria</taxon>
        <taxon>Thiotrichales</taxon>
        <taxon>Francisellaceae</taxon>
        <taxon>Francisella</taxon>
    </lineage>
</organism>
<comment type="caution">
    <text evidence="3">The sequence shown here is derived from an EMBL/GenBank/DDBJ whole genome shotgun (WGS) entry which is preliminary data.</text>
</comment>
<dbReference type="PANTHER" id="PTHR43819">
    <property type="entry name" value="ARCHAEAL-TYPE GLUTAMATE SYNTHASE [NADPH]"/>
    <property type="match status" value="1"/>
</dbReference>
<proteinExistence type="inferred from homology"/>
<gene>
    <name evidence="3" type="ORF">P250_03651</name>
</gene>
<dbReference type="Gene3D" id="3.20.20.70">
    <property type="entry name" value="Aldolase class I"/>
    <property type="match status" value="1"/>
</dbReference>
<dbReference type="SUPFAM" id="SSF51395">
    <property type="entry name" value="FMN-linked oxidoreductases"/>
    <property type="match status" value="1"/>
</dbReference>
<dbReference type="Proteomes" id="UP000023806">
    <property type="component" value="Unassembled WGS sequence"/>
</dbReference>
<reference evidence="3 4" key="1">
    <citation type="submission" date="2014-03" db="EMBL/GenBank/DDBJ databases">
        <title>The Genome Sequence of Francisella tularensis subsp. tularensis str. SCHU S4 substr. FSC043.</title>
        <authorList>
            <consortium name="The Broad Institute Genomics Platform"/>
            <consortium name="The Broad Institute Genome Sequencing Center for Infectious Disease"/>
            <person name="Chapman S.B."/>
            <person name="Guina T."/>
            <person name="Gelhaus C."/>
            <person name="Comer J."/>
            <person name="Sellati T."/>
            <person name="Sjostedt A."/>
            <person name="Young S.K."/>
            <person name="Zeng Q."/>
            <person name="Gargeya S."/>
            <person name="Abouelleil A."/>
            <person name="Alvarado L."/>
            <person name="Chapman S.B."/>
            <person name="Gainer-Dewar J."/>
            <person name="Goldberg J."/>
            <person name="Griggs A."/>
            <person name="Gujja S."/>
            <person name="Hansen M."/>
            <person name="Howarth C."/>
            <person name="Imamovic A."/>
            <person name="Larimer J."/>
            <person name="Murphy C."/>
            <person name="Naylor J."/>
            <person name="Pearson M."/>
            <person name="Poon T.W."/>
            <person name="Priest M."/>
            <person name="Roberts A."/>
            <person name="Saif S."/>
            <person name="Shea T."/>
            <person name="Sykes S."/>
            <person name="Wortman J."/>
            <person name="Nusbaum C."/>
            <person name="Birren B."/>
        </authorList>
    </citation>
    <scope>NUCLEOTIDE SEQUENCE [LARGE SCALE GENOMIC DNA]</scope>
    <source>
        <strain evidence="3 4">Schu S4</strain>
    </source>
</reference>
<comment type="similarity">
    <text evidence="1">Belongs to the glutamate synthase family.</text>
</comment>
<dbReference type="GO" id="GO:0006537">
    <property type="term" value="P:glutamate biosynthetic process"/>
    <property type="evidence" value="ECO:0007669"/>
    <property type="project" value="InterPro"/>
</dbReference>
<sequence length="203" mass="22198">MLETGIRPDFITVDGADGGTGAAPLEFSNHIGMPLEDSLIFVHNALVGCGLRDEIRIIASSKVATGFDMVRLFAMGADTCNSARAMMLAIGCIQSRQCNNNTCPVGVATQNPRLEKALVVEDKMYRVYNFHKATIQSCLEIIGAMGLISTDDVEPENLKKRISVNEIKSYADLYDFIPERCLVDGNIPASFARSWEKARADSF</sequence>
<dbReference type="CDD" id="cd02808">
    <property type="entry name" value="GltS_FMN"/>
    <property type="match status" value="1"/>
</dbReference>